<name>A0AAN9MUW8_CANGL</name>
<dbReference type="EMBL" id="JAYMYQ010000001">
    <property type="protein sequence ID" value="KAK7361066.1"/>
    <property type="molecule type" value="Genomic_DNA"/>
</dbReference>
<dbReference type="Proteomes" id="UP001367508">
    <property type="component" value="Unassembled WGS sequence"/>
</dbReference>
<dbReference type="AlphaFoldDB" id="A0AAN9MUW8"/>
<gene>
    <name evidence="1" type="ORF">VNO77_03095</name>
</gene>
<sequence length="203" mass="22796">MDAWGSPWLSTLLWKRESCWRLPSTQLTKPPRVVNAIVWFYTGSNDLIHETESDSEHSSTDVILDWSLESKSEGLEVKEMHANTVHLKILSKYYKCVFGEFVVATDASNKGVGLMASLGNIYNTSEDELRKKPIYIADILKEEPCSTSECETENPENIDKGAGGVKRKSDMMASLAKTITSPLSPHRPLYPMLTLFRGVPTQR</sequence>
<keyword evidence="2" id="KW-1185">Reference proteome</keyword>
<proteinExistence type="predicted"/>
<comment type="caution">
    <text evidence="1">The sequence shown here is derived from an EMBL/GenBank/DDBJ whole genome shotgun (WGS) entry which is preliminary data.</text>
</comment>
<evidence type="ECO:0000313" key="1">
    <source>
        <dbReference type="EMBL" id="KAK7361066.1"/>
    </source>
</evidence>
<protein>
    <submittedName>
        <fullName evidence="1">Uncharacterized protein</fullName>
    </submittedName>
</protein>
<organism evidence="1 2">
    <name type="scientific">Canavalia gladiata</name>
    <name type="common">Sword bean</name>
    <name type="synonym">Dolichos gladiatus</name>
    <dbReference type="NCBI Taxonomy" id="3824"/>
    <lineage>
        <taxon>Eukaryota</taxon>
        <taxon>Viridiplantae</taxon>
        <taxon>Streptophyta</taxon>
        <taxon>Embryophyta</taxon>
        <taxon>Tracheophyta</taxon>
        <taxon>Spermatophyta</taxon>
        <taxon>Magnoliopsida</taxon>
        <taxon>eudicotyledons</taxon>
        <taxon>Gunneridae</taxon>
        <taxon>Pentapetalae</taxon>
        <taxon>rosids</taxon>
        <taxon>fabids</taxon>
        <taxon>Fabales</taxon>
        <taxon>Fabaceae</taxon>
        <taxon>Papilionoideae</taxon>
        <taxon>50 kb inversion clade</taxon>
        <taxon>NPAAA clade</taxon>
        <taxon>indigoferoid/millettioid clade</taxon>
        <taxon>Phaseoleae</taxon>
        <taxon>Canavalia</taxon>
    </lineage>
</organism>
<accession>A0AAN9MUW8</accession>
<evidence type="ECO:0000313" key="2">
    <source>
        <dbReference type="Proteomes" id="UP001367508"/>
    </source>
</evidence>
<reference evidence="1 2" key="1">
    <citation type="submission" date="2024-01" db="EMBL/GenBank/DDBJ databases">
        <title>The genomes of 5 underutilized Papilionoideae crops provide insights into root nodulation and disease resistanc.</title>
        <authorList>
            <person name="Jiang F."/>
        </authorList>
    </citation>
    <scope>NUCLEOTIDE SEQUENCE [LARGE SCALE GENOMIC DNA]</scope>
    <source>
        <strain evidence="1">LVBAO_FW01</strain>
        <tissue evidence="1">Leaves</tissue>
    </source>
</reference>